<dbReference type="PROSITE" id="PS01328">
    <property type="entry name" value="4HBCOA_THIOESTERASE"/>
    <property type="match status" value="1"/>
</dbReference>
<dbReference type="AlphaFoldDB" id="A0A2W5A642"/>
<comment type="caution">
    <text evidence="3">The sequence shown here is derived from an EMBL/GenBank/DDBJ whole genome shotgun (WGS) entry which is preliminary data.</text>
</comment>
<comment type="similarity">
    <text evidence="1">Belongs to the 4-hydroxybenzoyl-CoA thioesterase family.</text>
</comment>
<dbReference type="Pfam" id="PF13279">
    <property type="entry name" value="4HBT_2"/>
    <property type="match status" value="1"/>
</dbReference>
<evidence type="ECO:0000313" key="4">
    <source>
        <dbReference type="Proteomes" id="UP000249066"/>
    </source>
</evidence>
<dbReference type="Gene3D" id="3.10.129.10">
    <property type="entry name" value="Hotdog Thioesterase"/>
    <property type="match status" value="1"/>
</dbReference>
<sequence length="152" mass="17264">MDQADDPHPPAGRFVGAEHHFPVRVYFEDTDLSGVVYHANYLRYMERARSDMLRVAGIDQRGTFDRGEGVYAVADIGIRYLRPARLDDALVVVSRLKEFRAATCLIHQTVRRGREILTEADVLAAFLTPSGRPKRQPPEWIAIFERLTPEGN</sequence>
<proteinExistence type="inferred from homology"/>
<dbReference type="PIRSF" id="PIRSF003230">
    <property type="entry name" value="YbgC"/>
    <property type="match status" value="1"/>
</dbReference>
<accession>A0A2W5A642</accession>
<dbReference type="NCBIfam" id="TIGR00051">
    <property type="entry name" value="YbgC/FadM family acyl-CoA thioesterase"/>
    <property type="match status" value="1"/>
</dbReference>
<dbReference type="InterPro" id="IPR029069">
    <property type="entry name" value="HotDog_dom_sf"/>
</dbReference>
<dbReference type="InterPro" id="IPR050563">
    <property type="entry name" value="4-hydroxybenzoyl-CoA_TE"/>
</dbReference>
<dbReference type="PANTHER" id="PTHR31793">
    <property type="entry name" value="4-HYDROXYBENZOYL-COA THIOESTERASE FAMILY MEMBER"/>
    <property type="match status" value="1"/>
</dbReference>
<gene>
    <name evidence="3" type="ORF">DI623_07785</name>
</gene>
<organism evidence="3 4">
    <name type="scientific">Sphingomonas sanxanigenens</name>
    <dbReference type="NCBI Taxonomy" id="397260"/>
    <lineage>
        <taxon>Bacteria</taxon>
        <taxon>Pseudomonadati</taxon>
        <taxon>Pseudomonadota</taxon>
        <taxon>Alphaproteobacteria</taxon>
        <taxon>Sphingomonadales</taxon>
        <taxon>Sphingomonadaceae</taxon>
        <taxon>Sphingomonas</taxon>
    </lineage>
</organism>
<keyword evidence="2" id="KW-0378">Hydrolase</keyword>
<dbReference type="FunFam" id="3.10.129.10:FF:000004">
    <property type="entry name" value="Tol-pal system-associated acyl-CoA thioesterase"/>
    <property type="match status" value="1"/>
</dbReference>
<evidence type="ECO:0000256" key="2">
    <source>
        <dbReference type="ARBA" id="ARBA00022801"/>
    </source>
</evidence>
<dbReference type="Proteomes" id="UP000249066">
    <property type="component" value="Unassembled WGS sequence"/>
</dbReference>
<evidence type="ECO:0000313" key="3">
    <source>
        <dbReference type="EMBL" id="PZO90140.1"/>
    </source>
</evidence>
<protein>
    <submittedName>
        <fullName evidence="3">Thioesterase</fullName>
    </submittedName>
</protein>
<dbReference type="GO" id="GO:0047617">
    <property type="term" value="F:fatty acyl-CoA hydrolase activity"/>
    <property type="evidence" value="ECO:0007669"/>
    <property type="project" value="TreeGrafter"/>
</dbReference>
<dbReference type="InterPro" id="IPR008272">
    <property type="entry name" value="HB-CoA_thioesterase_AS"/>
</dbReference>
<dbReference type="CDD" id="cd00586">
    <property type="entry name" value="4HBT"/>
    <property type="match status" value="1"/>
</dbReference>
<evidence type="ECO:0000256" key="1">
    <source>
        <dbReference type="ARBA" id="ARBA00005953"/>
    </source>
</evidence>
<dbReference type="SUPFAM" id="SSF54637">
    <property type="entry name" value="Thioesterase/thiol ester dehydrase-isomerase"/>
    <property type="match status" value="1"/>
</dbReference>
<reference evidence="3 4" key="1">
    <citation type="submission" date="2017-08" db="EMBL/GenBank/DDBJ databases">
        <title>Infants hospitalized years apart are colonized by the same room-sourced microbial strains.</title>
        <authorList>
            <person name="Brooks B."/>
            <person name="Olm M.R."/>
            <person name="Firek B.A."/>
            <person name="Baker R."/>
            <person name="Thomas B.C."/>
            <person name="Morowitz M.J."/>
            <person name="Banfield J.F."/>
        </authorList>
    </citation>
    <scope>NUCLEOTIDE SEQUENCE [LARGE SCALE GENOMIC DNA]</scope>
    <source>
        <strain evidence="3">S2_018_000_R2_101</strain>
    </source>
</reference>
<dbReference type="PANTHER" id="PTHR31793:SF37">
    <property type="entry name" value="ACYL-COA THIOESTER HYDROLASE YBGC"/>
    <property type="match status" value="1"/>
</dbReference>
<name>A0A2W5A642_9SPHN</name>
<dbReference type="InterPro" id="IPR006684">
    <property type="entry name" value="YbgC/YbaW"/>
</dbReference>
<dbReference type="EMBL" id="QFNN01000035">
    <property type="protein sequence ID" value="PZO90140.1"/>
    <property type="molecule type" value="Genomic_DNA"/>
</dbReference>